<dbReference type="Proteomes" id="UP000640426">
    <property type="component" value="Unassembled WGS sequence"/>
</dbReference>
<evidence type="ECO:0000313" key="1">
    <source>
        <dbReference type="EMBL" id="MBJ6121115.1"/>
    </source>
</evidence>
<dbReference type="SUPFAM" id="SSF51735">
    <property type="entry name" value="NAD(P)-binding Rossmann-fold domains"/>
    <property type="match status" value="1"/>
</dbReference>
<protein>
    <submittedName>
        <fullName evidence="1">SDR family NAD(P)-dependent oxidoreductase</fullName>
    </submittedName>
</protein>
<dbReference type="RefSeq" id="WP_199035699.1">
    <property type="nucleotide sequence ID" value="NZ_JAELXS010000002.1"/>
</dbReference>
<dbReference type="InterPro" id="IPR051468">
    <property type="entry name" value="Fungal_SecMetab_SDRs"/>
</dbReference>
<proteinExistence type="predicted"/>
<organism evidence="1 2">
    <name type="scientific">Sphingomonas mollis</name>
    <dbReference type="NCBI Taxonomy" id="2795726"/>
    <lineage>
        <taxon>Bacteria</taxon>
        <taxon>Pseudomonadati</taxon>
        <taxon>Pseudomonadota</taxon>
        <taxon>Alphaproteobacteria</taxon>
        <taxon>Sphingomonadales</taxon>
        <taxon>Sphingomonadaceae</taxon>
        <taxon>Sphingomonas</taxon>
    </lineage>
</organism>
<comment type="caution">
    <text evidence="1">The sequence shown here is derived from an EMBL/GenBank/DDBJ whole genome shotgun (WGS) entry which is preliminary data.</text>
</comment>
<reference evidence="2" key="1">
    <citation type="submission" date="2020-12" db="EMBL/GenBank/DDBJ databases">
        <title>Hymenobacter sp.</title>
        <authorList>
            <person name="Kim M.K."/>
        </authorList>
    </citation>
    <scope>NUCLEOTIDE SEQUENCE [LARGE SCALE GENOMIC DNA]</scope>
    <source>
        <strain evidence="2">BT553</strain>
    </source>
</reference>
<gene>
    <name evidence="1" type="ORF">JAO74_04830</name>
</gene>
<dbReference type="PANTHER" id="PTHR43544:SF12">
    <property type="entry name" value="NAD(P)-BINDING ROSSMANN-FOLD SUPERFAMILY PROTEIN"/>
    <property type="match status" value="1"/>
</dbReference>
<dbReference type="PANTHER" id="PTHR43544">
    <property type="entry name" value="SHORT-CHAIN DEHYDROGENASE/REDUCTASE"/>
    <property type="match status" value="1"/>
</dbReference>
<dbReference type="PRINTS" id="PR00081">
    <property type="entry name" value="GDHRDH"/>
</dbReference>
<dbReference type="InterPro" id="IPR036291">
    <property type="entry name" value="NAD(P)-bd_dom_sf"/>
</dbReference>
<dbReference type="Gene3D" id="3.40.50.720">
    <property type="entry name" value="NAD(P)-binding Rossmann-like Domain"/>
    <property type="match status" value="1"/>
</dbReference>
<dbReference type="Pfam" id="PF00106">
    <property type="entry name" value="adh_short"/>
    <property type="match status" value="1"/>
</dbReference>
<keyword evidence="2" id="KW-1185">Reference proteome</keyword>
<sequence length="230" mass="24111">MSAIKSAIVIGASGGIGAALVAALAEEDVPVRGLARSFTGRDHLDLVDETSIAAAAATLTTPPDLIFLATGLLHEGDAGPEKTMAALDPVWLARQYAVNAIGPALVAKHFLPRMPKTGRGVFAVLSARVGSIGDNKLGGWYGYRAAKAGLNQLIRSLAIEERRRNDRTIVVGLHPGTVDTALSKPFQANVRADQLFAADRAAVQLLDVIDGLKAPDSGRLFAWDGTEITP</sequence>
<dbReference type="InterPro" id="IPR002347">
    <property type="entry name" value="SDR_fam"/>
</dbReference>
<dbReference type="EMBL" id="JAELXS010000002">
    <property type="protein sequence ID" value="MBJ6121115.1"/>
    <property type="molecule type" value="Genomic_DNA"/>
</dbReference>
<accession>A0ABS0XMW0</accession>
<name>A0ABS0XMW0_9SPHN</name>
<evidence type="ECO:0000313" key="2">
    <source>
        <dbReference type="Proteomes" id="UP000640426"/>
    </source>
</evidence>